<feature type="domain" description="Peptidase M50" evidence="18">
    <location>
        <begin position="152"/>
        <end position="190"/>
    </location>
</feature>
<keyword evidence="11 14" id="KW-0482">Metalloprotease</keyword>
<keyword evidence="12" id="KW-0129">CBS domain</keyword>
<dbReference type="PANTHER" id="PTHR39188:SF3">
    <property type="entry name" value="STAGE IV SPORULATION PROTEIN FB"/>
    <property type="match status" value="1"/>
</dbReference>
<comment type="caution">
    <text evidence="19">The sequence shown here is derived from an EMBL/GenBank/DDBJ whole genome shotgun (WGS) entry which is preliminary data.</text>
</comment>
<dbReference type="GO" id="GO:0006508">
    <property type="term" value="P:proteolysis"/>
    <property type="evidence" value="ECO:0007669"/>
    <property type="project" value="UniProtKB-KW"/>
</dbReference>
<comment type="subcellular location">
    <subcellularLocation>
        <location evidence="1 14">Cell membrane</location>
        <topology evidence="1 14">Multi-pass membrane protein</topology>
    </subcellularLocation>
</comment>
<feature type="binding site" evidence="16">
    <location>
        <position position="80"/>
    </location>
    <ligand>
        <name>Zn(2+)</name>
        <dbReference type="ChEBI" id="CHEBI:29105"/>
        <note>catalytic</note>
    </ligand>
</feature>
<comment type="cofactor">
    <cofactor evidence="14 16">
        <name>Zn(2+)</name>
        <dbReference type="ChEBI" id="CHEBI:29105"/>
    </cofactor>
    <text evidence="14 16">Binds 1 zinc ion per subunit.</text>
</comment>
<feature type="transmembrane region" description="Helical" evidence="14">
    <location>
        <begin position="118"/>
        <end position="140"/>
    </location>
</feature>
<feature type="transmembrane region" description="Helical" evidence="14">
    <location>
        <begin position="192"/>
        <end position="211"/>
    </location>
</feature>
<dbReference type="GO" id="GO:0005886">
    <property type="term" value="C:plasma membrane"/>
    <property type="evidence" value="ECO:0007669"/>
    <property type="project" value="UniProtKB-SubCell"/>
</dbReference>
<gene>
    <name evidence="19" type="ORF">EFL95_10230</name>
</gene>
<dbReference type="Pfam" id="PF00571">
    <property type="entry name" value="CBS"/>
    <property type="match status" value="1"/>
</dbReference>
<evidence type="ECO:0000256" key="15">
    <source>
        <dbReference type="PIRSR" id="PIRSR006404-1"/>
    </source>
</evidence>
<dbReference type="PANTHER" id="PTHR39188">
    <property type="entry name" value="MEMBRANE-ASSOCIATED ZINC METALLOPROTEASE M50B"/>
    <property type="match status" value="1"/>
</dbReference>
<keyword evidence="3 14" id="KW-1003">Cell membrane</keyword>
<dbReference type="Gene3D" id="3.10.580.10">
    <property type="entry name" value="CBS-domain"/>
    <property type="match status" value="1"/>
</dbReference>
<evidence type="ECO:0000256" key="4">
    <source>
        <dbReference type="ARBA" id="ARBA00022670"/>
    </source>
</evidence>
<dbReference type="RefSeq" id="WP_123233861.1">
    <property type="nucleotide sequence ID" value="NZ_RJSG01000002.1"/>
</dbReference>
<keyword evidence="20" id="KW-1185">Reference proteome</keyword>
<keyword evidence="4 14" id="KW-0645">Protease</keyword>
<keyword evidence="5 14" id="KW-0812">Transmembrane</keyword>
<evidence type="ECO:0000256" key="6">
    <source>
        <dbReference type="ARBA" id="ARBA00022723"/>
    </source>
</evidence>
<evidence type="ECO:0000256" key="9">
    <source>
        <dbReference type="ARBA" id="ARBA00022833"/>
    </source>
</evidence>
<dbReference type="EMBL" id="RJSG01000002">
    <property type="protein sequence ID" value="RNL79359.1"/>
    <property type="molecule type" value="Genomic_DNA"/>
</dbReference>
<keyword evidence="9 14" id="KW-0862">Zinc</keyword>
<evidence type="ECO:0000256" key="16">
    <source>
        <dbReference type="PIRSR" id="PIRSR006404-2"/>
    </source>
</evidence>
<comment type="similarity">
    <text evidence="2 14">Belongs to the peptidase M50B family.</text>
</comment>
<feature type="transmembrane region" description="Helical" evidence="14">
    <location>
        <begin position="152"/>
        <end position="171"/>
    </location>
</feature>
<evidence type="ECO:0000256" key="14">
    <source>
        <dbReference type="PIRNR" id="PIRNR006404"/>
    </source>
</evidence>
<dbReference type="Proteomes" id="UP000277094">
    <property type="component" value="Unassembled WGS sequence"/>
</dbReference>
<name>A0A3N0DUP9_9ACTN</name>
<dbReference type="Pfam" id="PF02163">
    <property type="entry name" value="Peptidase_M50"/>
    <property type="match status" value="2"/>
</dbReference>
<dbReference type="GO" id="GO:0046872">
    <property type="term" value="F:metal ion binding"/>
    <property type="evidence" value="ECO:0007669"/>
    <property type="project" value="UniProtKB-UniRule"/>
</dbReference>
<feature type="binding site" evidence="16">
    <location>
        <position position="172"/>
    </location>
    <ligand>
        <name>Zn(2+)</name>
        <dbReference type="ChEBI" id="CHEBI:29105"/>
        <note>catalytic</note>
    </ligand>
</feature>
<reference evidence="19 20" key="1">
    <citation type="submission" date="2018-11" db="EMBL/GenBank/DDBJ databases">
        <authorList>
            <person name="Li F."/>
        </authorList>
    </citation>
    <scope>NUCLEOTIDE SEQUENCE [LARGE SCALE GENOMIC DNA]</scope>
    <source>
        <strain evidence="19 20">KIS18-7</strain>
    </source>
</reference>
<dbReference type="InterPro" id="IPR046342">
    <property type="entry name" value="CBS_dom_sf"/>
</dbReference>
<feature type="domain" description="Peptidase M50" evidence="18">
    <location>
        <begin position="66"/>
        <end position="141"/>
    </location>
</feature>
<dbReference type="GO" id="GO:0008237">
    <property type="term" value="F:metallopeptidase activity"/>
    <property type="evidence" value="ECO:0007669"/>
    <property type="project" value="UniProtKB-UniRule"/>
</dbReference>
<evidence type="ECO:0000256" key="7">
    <source>
        <dbReference type="ARBA" id="ARBA00022737"/>
    </source>
</evidence>
<dbReference type="InterPro" id="IPR000644">
    <property type="entry name" value="CBS_dom"/>
</dbReference>
<evidence type="ECO:0000259" key="18">
    <source>
        <dbReference type="Pfam" id="PF02163"/>
    </source>
</evidence>
<dbReference type="PIRSF" id="PIRSF006404">
    <property type="entry name" value="UCP006404_Pept_M50_CBS"/>
    <property type="match status" value="1"/>
</dbReference>
<keyword evidence="13 14" id="KW-0472">Membrane</keyword>
<evidence type="ECO:0000256" key="3">
    <source>
        <dbReference type="ARBA" id="ARBA00022475"/>
    </source>
</evidence>
<accession>A0A3N0DUP9</accession>
<evidence type="ECO:0000256" key="2">
    <source>
        <dbReference type="ARBA" id="ARBA00007931"/>
    </source>
</evidence>
<sequence>MAHPDARPSNQPPGSVRLGSVFGVDVFVRASWFVIALVIASLLEPRIEQVHPGLGIWKYVAGVGYAMLLYGSILLHEMSHAVVAQRAGLPVRSITLEFLGGSTHIDAEAKSAGQEFRIAVVGPITSLAVGGLALLVLVWTNPSGLTELAIQGLAGTNLVVGVLNLIPGLPLDGGRVLRAAVWQLRGNMHTGTIVAAWGGRITAVLALGYPFVSEPLFGVRPRVFDYVFAFMIFWFLWSAANFSLASAQIRRRLPALQARPLARRVVVVPDELSVAEAVRRAQDAGAGGMAVHDSDERLTGIVNETALLSIPEERRPWVPVSSVTRSLSDGLVLPADLTGEDLVRAMARTPATEYLLVEADGSLYGLLVTTDVDAAFDAGAHR</sequence>
<protein>
    <recommendedName>
        <fullName evidence="14">Zinc metalloprotease</fullName>
    </recommendedName>
</protein>
<dbReference type="SUPFAM" id="SSF54631">
    <property type="entry name" value="CBS-domain pair"/>
    <property type="match status" value="1"/>
</dbReference>
<dbReference type="InterPro" id="IPR008915">
    <property type="entry name" value="Peptidase_M50"/>
</dbReference>
<keyword evidence="10 14" id="KW-1133">Transmembrane helix</keyword>
<evidence type="ECO:0000256" key="11">
    <source>
        <dbReference type="ARBA" id="ARBA00023049"/>
    </source>
</evidence>
<dbReference type="AlphaFoldDB" id="A0A3N0DUP9"/>
<evidence type="ECO:0000259" key="17">
    <source>
        <dbReference type="Pfam" id="PF00571"/>
    </source>
</evidence>
<feature type="transmembrane region" description="Helical" evidence="14">
    <location>
        <begin position="21"/>
        <end position="43"/>
    </location>
</feature>
<feature type="transmembrane region" description="Helical" evidence="14">
    <location>
        <begin position="223"/>
        <end position="244"/>
    </location>
</feature>
<keyword evidence="8 14" id="KW-0378">Hydrolase</keyword>
<proteinExistence type="inferred from homology"/>
<feature type="binding site" evidence="16">
    <location>
        <position position="76"/>
    </location>
    <ligand>
        <name>Zn(2+)</name>
        <dbReference type="ChEBI" id="CHEBI:29105"/>
        <note>catalytic</note>
    </ligand>
</feature>
<evidence type="ECO:0000313" key="19">
    <source>
        <dbReference type="EMBL" id="RNL79359.1"/>
    </source>
</evidence>
<evidence type="ECO:0000256" key="12">
    <source>
        <dbReference type="ARBA" id="ARBA00023122"/>
    </source>
</evidence>
<evidence type="ECO:0000256" key="8">
    <source>
        <dbReference type="ARBA" id="ARBA00022801"/>
    </source>
</evidence>
<organism evidence="19 20">
    <name type="scientific">Nocardioides marmorisolisilvae</name>
    <dbReference type="NCBI Taxonomy" id="1542737"/>
    <lineage>
        <taxon>Bacteria</taxon>
        <taxon>Bacillati</taxon>
        <taxon>Actinomycetota</taxon>
        <taxon>Actinomycetes</taxon>
        <taxon>Propionibacteriales</taxon>
        <taxon>Nocardioidaceae</taxon>
        <taxon>Nocardioides</taxon>
    </lineage>
</organism>
<dbReference type="CDD" id="cd06164">
    <property type="entry name" value="S2P-M50_SpoIVFB_CBS"/>
    <property type="match status" value="1"/>
</dbReference>
<evidence type="ECO:0000256" key="10">
    <source>
        <dbReference type="ARBA" id="ARBA00022989"/>
    </source>
</evidence>
<feature type="transmembrane region" description="Helical" evidence="14">
    <location>
        <begin position="55"/>
        <end position="76"/>
    </location>
</feature>
<evidence type="ECO:0000256" key="1">
    <source>
        <dbReference type="ARBA" id="ARBA00004651"/>
    </source>
</evidence>
<keyword evidence="6 14" id="KW-0479">Metal-binding</keyword>
<evidence type="ECO:0000256" key="13">
    <source>
        <dbReference type="ARBA" id="ARBA00023136"/>
    </source>
</evidence>
<feature type="domain" description="CBS" evidence="17">
    <location>
        <begin position="263"/>
        <end position="309"/>
    </location>
</feature>
<dbReference type="InterPro" id="IPR016483">
    <property type="entry name" value="UCP006404_Pept_M50_CBS"/>
</dbReference>
<keyword evidence="7" id="KW-0677">Repeat</keyword>
<feature type="active site" evidence="15">
    <location>
        <position position="77"/>
    </location>
</feature>
<evidence type="ECO:0000256" key="5">
    <source>
        <dbReference type="ARBA" id="ARBA00022692"/>
    </source>
</evidence>
<dbReference type="OrthoDB" id="9781963at2"/>
<evidence type="ECO:0000313" key="20">
    <source>
        <dbReference type="Proteomes" id="UP000277094"/>
    </source>
</evidence>